<keyword evidence="3 6" id="KW-0808">Transferase</keyword>
<dbReference type="InterPro" id="IPR008949">
    <property type="entry name" value="Isoprenoid_synthase_dom_sf"/>
</dbReference>
<dbReference type="SUPFAM" id="SSF48576">
    <property type="entry name" value="Terpenoid synthases"/>
    <property type="match status" value="1"/>
</dbReference>
<dbReference type="PANTHER" id="PTHR12001">
    <property type="entry name" value="GERANYLGERANYL PYROPHOSPHATE SYNTHASE"/>
    <property type="match status" value="1"/>
</dbReference>
<comment type="cofactor">
    <cofactor evidence="1">
        <name>Mg(2+)</name>
        <dbReference type="ChEBI" id="CHEBI:18420"/>
    </cofactor>
</comment>
<dbReference type="PROSITE" id="PS00444">
    <property type="entry name" value="POLYPRENYL_SYNTHASE_2"/>
    <property type="match status" value="1"/>
</dbReference>
<evidence type="ECO:0000256" key="5">
    <source>
        <dbReference type="ARBA" id="ARBA00022842"/>
    </source>
</evidence>
<dbReference type="GO" id="GO:0046872">
    <property type="term" value="F:metal ion binding"/>
    <property type="evidence" value="ECO:0007669"/>
    <property type="project" value="UniProtKB-KW"/>
</dbReference>
<evidence type="ECO:0000256" key="3">
    <source>
        <dbReference type="ARBA" id="ARBA00022679"/>
    </source>
</evidence>
<reference evidence="7 8" key="1">
    <citation type="submission" date="2019-03" db="EMBL/GenBank/DDBJ databases">
        <title>Genomic Encyclopedia of Type Strains, Phase IV (KMG-IV): sequencing the most valuable type-strain genomes for metagenomic binning, comparative biology and taxonomic classification.</title>
        <authorList>
            <person name="Goeker M."/>
        </authorList>
    </citation>
    <scope>NUCLEOTIDE SEQUENCE [LARGE SCALE GENOMIC DNA]</scope>
    <source>
        <strain evidence="7 8">DSM 21100</strain>
    </source>
</reference>
<keyword evidence="4" id="KW-0479">Metal-binding</keyword>
<evidence type="ECO:0000256" key="2">
    <source>
        <dbReference type="ARBA" id="ARBA00006706"/>
    </source>
</evidence>
<dbReference type="SFLD" id="SFLDS00005">
    <property type="entry name" value="Isoprenoid_Synthase_Type_I"/>
    <property type="match status" value="1"/>
</dbReference>
<keyword evidence="8" id="KW-1185">Reference proteome</keyword>
<proteinExistence type="inferred from homology"/>
<dbReference type="CDD" id="cd00685">
    <property type="entry name" value="Trans_IPPS_HT"/>
    <property type="match status" value="1"/>
</dbReference>
<dbReference type="Pfam" id="PF00348">
    <property type="entry name" value="polyprenyl_synt"/>
    <property type="match status" value="1"/>
</dbReference>
<dbReference type="Gene3D" id="1.10.600.10">
    <property type="entry name" value="Farnesyl Diphosphate Synthase"/>
    <property type="match status" value="1"/>
</dbReference>
<dbReference type="GO" id="GO:0004659">
    <property type="term" value="F:prenyltransferase activity"/>
    <property type="evidence" value="ECO:0007669"/>
    <property type="project" value="InterPro"/>
</dbReference>
<dbReference type="InterPro" id="IPR033749">
    <property type="entry name" value="Polyprenyl_synt_CS"/>
</dbReference>
<dbReference type="Proteomes" id="UP000295807">
    <property type="component" value="Unassembled WGS sequence"/>
</dbReference>
<evidence type="ECO:0000313" key="8">
    <source>
        <dbReference type="Proteomes" id="UP000295807"/>
    </source>
</evidence>
<gene>
    <name evidence="7" type="ORF">EDD80_104118</name>
</gene>
<evidence type="ECO:0000256" key="4">
    <source>
        <dbReference type="ARBA" id="ARBA00022723"/>
    </source>
</evidence>
<evidence type="ECO:0000256" key="1">
    <source>
        <dbReference type="ARBA" id="ARBA00001946"/>
    </source>
</evidence>
<dbReference type="PROSITE" id="PS00723">
    <property type="entry name" value="POLYPRENYL_SYNTHASE_1"/>
    <property type="match status" value="1"/>
</dbReference>
<comment type="similarity">
    <text evidence="2 6">Belongs to the FPP/GGPP synthase family.</text>
</comment>
<sequence>MYSFKELQHIVDTAIKKSVYPGYLPELYDPITYIMSLEGKRLRPCLVLMGCNLFSEDIGAAVNPALSVELFHNFTLMHDDIMDKAPLRRGAPTVHRKWNPNTAILSGDVMLVEAYKLMAKVSPGYLEKVLDIFSRTAALVCEGQQLDMNFEKQELVNIQAYLQMIELKTAVLLGASLKIGAVTGGAANHEAEELYGFGKNLGIAFQLQDDYLDLYGNPEKFGKQVGGDVLANKKTYLLIKAFELAGPEEEKTLRKWLRPDAPRPEEKVSEVKKVFDALGIPEKIREETALFTSRAFTHLDQVAVPAEKKYILCDFAEKLLRREK</sequence>
<organism evidence="7 8">
    <name type="scientific">Anseongella ginsenosidimutans</name>
    <dbReference type="NCBI Taxonomy" id="496056"/>
    <lineage>
        <taxon>Bacteria</taxon>
        <taxon>Pseudomonadati</taxon>
        <taxon>Bacteroidota</taxon>
        <taxon>Sphingobacteriia</taxon>
        <taxon>Sphingobacteriales</taxon>
        <taxon>Sphingobacteriaceae</taxon>
        <taxon>Anseongella</taxon>
    </lineage>
</organism>
<dbReference type="InterPro" id="IPR000092">
    <property type="entry name" value="Polyprenyl_synt"/>
</dbReference>
<dbReference type="AlphaFoldDB" id="A0A4R3KS26"/>
<dbReference type="OrthoDB" id="9805316at2"/>
<dbReference type="PANTHER" id="PTHR12001:SF85">
    <property type="entry name" value="SHORT CHAIN ISOPRENYL DIPHOSPHATE SYNTHASE"/>
    <property type="match status" value="1"/>
</dbReference>
<dbReference type="EMBL" id="SMAD01000004">
    <property type="protein sequence ID" value="TCS87770.1"/>
    <property type="molecule type" value="Genomic_DNA"/>
</dbReference>
<keyword evidence="5" id="KW-0460">Magnesium</keyword>
<evidence type="ECO:0000256" key="6">
    <source>
        <dbReference type="RuleBase" id="RU004466"/>
    </source>
</evidence>
<name>A0A4R3KS26_9SPHI</name>
<dbReference type="RefSeq" id="WP_132128858.1">
    <property type="nucleotide sequence ID" value="NZ_CP042432.1"/>
</dbReference>
<dbReference type="GO" id="GO:0008299">
    <property type="term" value="P:isoprenoid biosynthetic process"/>
    <property type="evidence" value="ECO:0007669"/>
    <property type="project" value="InterPro"/>
</dbReference>
<comment type="caution">
    <text evidence="7">The sequence shown here is derived from an EMBL/GenBank/DDBJ whole genome shotgun (WGS) entry which is preliminary data.</text>
</comment>
<evidence type="ECO:0000313" key="7">
    <source>
        <dbReference type="EMBL" id="TCS87770.1"/>
    </source>
</evidence>
<accession>A0A4R3KS26</accession>
<protein>
    <submittedName>
        <fullName evidence="7">Geranylgeranyl diphosphate synthase type II</fullName>
    </submittedName>
</protein>
<dbReference type="SFLD" id="SFLDG01017">
    <property type="entry name" value="Polyprenyl_Transferase_Like"/>
    <property type="match status" value="1"/>
</dbReference>